<dbReference type="PATRIC" id="fig|1265820.5.peg.3309"/>
<dbReference type="InterPro" id="IPR053046">
    <property type="entry name" value="ABC-5_transporter"/>
</dbReference>
<feature type="transmembrane region" description="Helical" evidence="1">
    <location>
        <begin position="160"/>
        <end position="187"/>
    </location>
</feature>
<feature type="transmembrane region" description="Helical" evidence="1">
    <location>
        <begin position="326"/>
        <end position="344"/>
    </location>
</feature>
<dbReference type="PANTHER" id="PTHR39177">
    <property type="entry name" value="ABC TRANSPORTER PERMEASE YTRC-RELATED"/>
    <property type="match status" value="1"/>
</dbReference>
<dbReference type="Proteomes" id="UP000019254">
    <property type="component" value="Unassembled WGS sequence"/>
</dbReference>
<feature type="transmembrane region" description="Helical" evidence="1">
    <location>
        <begin position="356"/>
        <end position="379"/>
    </location>
</feature>
<proteinExistence type="predicted"/>
<feature type="transmembrane region" description="Helical" evidence="1">
    <location>
        <begin position="207"/>
        <end position="227"/>
    </location>
</feature>
<keyword evidence="1" id="KW-1133">Transmembrane helix</keyword>
<evidence type="ECO:0000313" key="3">
    <source>
        <dbReference type="Proteomes" id="UP000019254"/>
    </source>
</evidence>
<dbReference type="PANTHER" id="PTHR39177:SF1">
    <property type="entry name" value="ABC TRANSPORTER PERMEASE YTRC-RELATED"/>
    <property type="match status" value="1"/>
</dbReference>
<accession>W7BQQ7</accession>
<evidence type="ECO:0000256" key="1">
    <source>
        <dbReference type="SAM" id="Phobius"/>
    </source>
</evidence>
<name>W7BQQ7_9LIST</name>
<feature type="transmembrane region" description="Helical" evidence="1">
    <location>
        <begin position="234"/>
        <end position="254"/>
    </location>
</feature>
<feature type="transmembrane region" description="Helical" evidence="1">
    <location>
        <begin position="285"/>
        <end position="306"/>
    </location>
</feature>
<comment type="caution">
    <text evidence="2">The sequence shown here is derived from an EMBL/GenBank/DDBJ whole genome shotgun (WGS) entry which is preliminary data.</text>
</comment>
<dbReference type="STRING" id="1265820.PCORN_16723"/>
<organism evidence="2 3">
    <name type="scientific">Listeria cornellensis FSL F6-0969</name>
    <dbReference type="NCBI Taxonomy" id="1265820"/>
    <lineage>
        <taxon>Bacteria</taxon>
        <taxon>Bacillati</taxon>
        <taxon>Bacillota</taxon>
        <taxon>Bacilli</taxon>
        <taxon>Bacillales</taxon>
        <taxon>Listeriaceae</taxon>
        <taxon>Listeria</taxon>
    </lineage>
</organism>
<dbReference type="AlphaFoldDB" id="W7BQQ7"/>
<feature type="transmembrane region" description="Helical" evidence="1">
    <location>
        <begin position="111"/>
        <end position="139"/>
    </location>
</feature>
<keyword evidence="1" id="KW-0812">Transmembrane</keyword>
<sequence>MLHGALQKCVDAKIGVIFMWQKGLWYKEWQGIKWVVPFVFLVFLLAFFVGLVNETDAWNKSQAHYKSEDFQVEQELDPDFAMTKQEIRDDLTVRYLAYETKLSDKVDQYTYFFFSFTVSVPFTLTLVLSVILGMCSVILERYTRGNHFTAVMPYSKKAILGVKVLLGFVVITVSYFVSLGLGVWYFTSQVPAEFVDFQQQKLIMDMLGSWLAYLLLFLLPIVVGYVIGSPLGGILATAGLVLLPGTILAFVVHMEHFMNKGVSGDLAYWSDYCRILEPLGFIRPAYGPLILQLGLLVGALVFAGVVAERESLETNGRLFVFQKMRAWGIGISAILIGMFVANMIQDFVKLSGPAGFAGFLVIFGVSVVASVVVGIRFVYGKRL</sequence>
<evidence type="ECO:0000313" key="2">
    <source>
        <dbReference type="EMBL" id="EUJ25516.1"/>
    </source>
</evidence>
<keyword evidence="3" id="KW-1185">Reference proteome</keyword>
<gene>
    <name evidence="2" type="ORF">PCORN_16723</name>
</gene>
<feature type="transmembrane region" description="Helical" evidence="1">
    <location>
        <begin position="34"/>
        <end position="52"/>
    </location>
</feature>
<keyword evidence="1" id="KW-0472">Membrane</keyword>
<protein>
    <submittedName>
        <fullName evidence="2">Permease</fullName>
    </submittedName>
</protein>
<reference evidence="2 3" key="1">
    <citation type="journal article" date="2014" name="Int. J. Syst. Evol. Microbiol.">
        <title>Listeria floridensis sp. nov., Listeria aquatica sp. nov., Listeria cornellensis sp. nov., Listeria riparia sp. nov. and Listeria grandensis sp. nov., from agricultural and natural environments.</title>
        <authorList>
            <person name="den Bakker H.C."/>
            <person name="Warchocki S."/>
            <person name="Wright E.M."/>
            <person name="Allred A.F."/>
            <person name="Ahlstrom C."/>
            <person name="Manuel C.S."/>
            <person name="Stasiewicz M.J."/>
            <person name="Burrell A."/>
            <person name="Roof S."/>
            <person name="Strawn L."/>
            <person name="Fortes E.D."/>
            <person name="Nightingale K.K."/>
            <person name="Kephart D."/>
            <person name="Wiedmann M."/>
        </authorList>
    </citation>
    <scope>NUCLEOTIDE SEQUENCE [LARGE SCALE GENOMIC DNA]</scope>
    <source>
        <strain evidence="3">FSL F6-969</strain>
    </source>
</reference>
<dbReference type="EMBL" id="AODE01000039">
    <property type="protein sequence ID" value="EUJ25516.1"/>
    <property type="molecule type" value="Genomic_DNA"/>
</dbReference>